<evidence type="ECO:0000313" key="1">
    <source>
        <dbReference type="EMBL" id="KAK8531652.1"/>
    </source>
</evidence>
<comment type="caution">
    <text evidence="1">The sequence shown here is derived from an EMBL/GenBank/DDBJ whole genome shotgun (WGS) entry which is preliminary data.</text>
</comment>
<reference evidence="1 2" key="1">
    <citation type="journal article" date="2024" name="G3 (Bethesda)">
        <title>Genome assembly of Hibiscus sabdariffa L. provides insights into metabolisms of medicinal natural products.</title>
        <authorList>
            <person name="Kim T."/>
        </authorList>
    </citation>
    <scope>NUCLEOTIDE SEQUENCE [LARGE SCALE GENOMIC DNA]</scope>
    <source>
        <strain evidence="1">TK-2024</strain>
        <tissue evidence="1">Old leaves</tissue>
    </source>
</reference>
<keyword evidence="2" id="KW-1185">Reference proteome</keyword>
<dbReference type="Proteomes" id="UP001472677">
    <property type="component" value="Unassembled WGS sequence"/>
</dbReference>
<proteinExistence type="predicted"/>
<dbReference type="EMBL" id="JBBPBM010000034">
    <property type="protein sequence ID" value="KAK8531652.1"/>
    <property type="molecule type" value="Genomic_DNA"/>
</dbReference>
<organism evidence="1 2">
    <name type="scientific">Hibiscus sabdariffa</name>
    <name type="common">roselle</name>
    <dbReference type="NCBI Taxonomy" id="183260"/>
    <lineage>
        <taxon>Eukaryota</taxon>
        <taxon>Viridiplantae</taxon>
        <taxon>Streptophyta</taxon>
        <taxon>Embryophyta</taxon>
        <taxon>Tracheophyta</taxon>
        <taxon>Spermatophyta</taxon>
        <taxon>Magnoliopsida</taxon>
        <taxon>eudicotyledons</taxon>
        <taxon>Gunneridae</taxon>
        <taxon>Pentapetalae</taxon>
        <taxon>rosids</taxon>
        <taxon>malvids</taxon>
        <taxon>Malvales</taxon>
        <taxon>Malvaceae</taxon>
        <taxon>Malvoideae</taxon>
        <taxon>Hibiscus</taxon>
    </lineage>
</organism>
<name>A0ABR2D6L8_9ROSI</name>
<protein>
    <submittedName>
        <fullName evidence="1">Uncharacterized protein</fullName>
    </submittedName>
</protein>
<accession>A0ABR2D6L8</accession>
<sequence length="67" mass="7560">MRCYFAHDTGNSEMLFQFNKKNPTIQDWSELADLAENWNWNRSGPRGGSQSLTSGVELQVSQHVACA</sequence>
<evidence type="ECO:0000313" key="2">
    <source>
        <dbReference type="Proteomes" id="UP001472677"/>
    </source>
</evidence>
<gene>
    <name evidence="1" type="ORF">V6N12_053118</name>
</gene>